<name>A0A9W9VMB2_9EURO</name>
<dbReference type="GO" id="GO:0045944">
    <property type="term" value="P:positive regulation of transcription by RNA polymerase II"/>
    <property type="evidence" value="ECO:0007669"/>
    <property type="project" value="TreeGrafter"/>
</dbReference>
<organism evidence="7 8">
    <name type="scientific">Penicillium cosmopolitanum</name>
    <dbReference type="NCBI Taxonomy" id="1131564"/>
    <lineage>
        <taxon>Eukaryota</taxon>
        <taxon>Fungi</taxon>
        <taxon>Dikarya</taxon>
        <taxon>Ascomycota</taxon>
        <taxon>Pezizomycotina</taxon>
        <taxon>Eurotiomycetes</taxon>
        <taxon>Eurotiomycetidae</taxon>
        <taxon>Eurotiales</taxon>
        <taxon>Aspergillaceae</taxon>
        <taxon>Penicillium</taxon>
    </lineage>
</organism>
<dbReference type="Proteomes" id="UP001147747">
    <property type="component" value="Unassembled WGS sequence"/>
</dbReference>
<dbReference type="InterPro" id="IPR001138">
    <property type="entry name" value="Zn2Cys6_DnaBD"/>
</dbReference>
<keyword evidence="4" id="KW-0539">Nucleus</keyword>
<evidence type="ECO:0000256" key="2">
    <source>
        <dbReference type="ARBA" id="ARBA00023125"/>
    </source>
</evidence>
<proteinExistence type="predicted"/>
<dbReference type="GO" id="GO:0009074">
    <property type="term" value="P:aromatic amino acid family catabolic process"/>
    <property type="evidence" value="ECO:0007669"/>
    <property type="project" value="TreeGrafter"/>
</dbReference>
<reference evidence="7" key="2">
    <citation type="journal article" date="2023" name="IMA Fungus">
        <title>Comparative genomic study of the Penicillium genus elucidates a diverse pangenome and 15 lateral gene transfer events.</title>
        <authorList>
            <person name="Petersen C."/>
            <person name="Sorensen T."/>
            <person name="Nielsen M.R."/>
            <person name="Sondergaard T.E."/>
            <person name="Sorensen J.L."/>
            <person name="Fitzpatrick D.A."/>
            <person name="Frisvad J.C."/>
            <person name="Nielsen K.L."/>
        </authorList>
    </citation>
    <scope>NUCLEOTIDE SEQUENCE</scope>
    <source>
        <strain evidence="7">IBT 29677</strain>
    </source>
</reference>
<feature type="region of interest" description="Disordered" evidence="5">
    <location>
        <begin position="323"/>
        <end position="343"/>
    </location>
</feature>
<dbReference type="OrthoDB" id="2262349at2759"/>
<dbReference type="PANTHER" id="PTHR31644:SF2">
    <property type="entry name" value="TRANSCRIPTIONAL ACTIVATOR ARO80-RELATED"/>
    <property type="match status" value="1"/>
</dbReference>
<keyword evidence="1" id="KW-0805">Transcription regulation</keyword>
<dbReference type="GO" id="GO:0000981">
    <property type="term" value="F:DNA-binding transcription factor activity, RNA polymerase II-specific"/>
    <property type="evidence" value="ECO:0007669"/>
    <property type="project" value="InterPro"/>
</dbReference>
<keyword evidence="8" id="KW-1185">Reference proteome</keyword>
<dbReference type="InterPro" id="IPR036864">
    <property type="entry name" value="Zn2-C6_fun-type_DNA-bd_sf"/>
</dbReference>
<evidence type="ECO:0000256" key="1">
    <source>
        <dbReference type="ARBA" id="ARBA00023015"/>
    </source>
</evidence>
<dbReference type="PANTHER" id="PTHR31644">
    <property type="entry name" value="TRANSCRIPTIONAL ACTIVATOR ARO80-RELATED"/>
    <property type="match status" value="1"/>
</dbReference>
<keyword evidence="3" id="KW-0804">Transcription</keyword>
<dbReference type="GO" id="GO:0003677">
    <property type="term" value="F:DNA binding"/>
    <property type="evidence" value="ECO:0007669"/>
    <property type="project" value="UniProtKB-KW"/>
</dbReference>
<evidence type="ECO:0000256" key="5">
    <source>
        <dbReference type="SAM" id="MobiDB-lite"/>
    </source>
</evidence>
<dbReference type="PROSITE" id="PS00463">
    <property type="entry name" value="ZN2_CY6_FUNGAL_1"/>
    <property type="match status" value="1"/>
</dbReference>
<evidence type="ECO:0000313" key="8">
    <source>
        <dbReference type="Proteomes" id="UP001147747"/>
    </source>
</evidence>
<sequence length="773" mass="86231">MSHAKEHRRVYQACEPCREKKVRCELGSADCPNKPPCARCRRESKQCFFAASRIRKTANRKAQPLSRKPRSQPATFFPDSTPVPHNNITPLQEESQTFTGDGRAAAALLEGHPRTYHDALTLLSEACDHSEAQKGSTDGPPTSPHSGFNPNPTDSPLGIHTANSNNKGTNEALRAWSNLRFARGGLFTAEEALDMVDHFYKFQSAFSPVVPEYFRCHSQHPTLMEEETVLTITILMIGSRYRKWTGPAAVARSYIVHDRIWRYLQGMISGLFWLEDLFGHDWHTQTVGRNGFRTLGTCEALLLLLDWHPRALHFLPPDEDTSSIVIPEPKRPRQSPGTAGVYGPGSGHDWLARSDRLCHSMLSTVLMLATEMGIFSEDNSFWQDEAGNDHLKIVSDHERFHRIRCLIWVYATQQPGRPGRRNPTPCTTIKSPGIRNDDATESWMRVATIMKNANDLLFVSPGHTGEIIRNGQYLRIVRSLGPLLNESLIEFDHAKLAKQTRYILNIGYEYAQLCIFSLALQAAINRNLRDGASGRPESCSRGASTEEEKHLRGIVTAAQTILRTVLDDLLPHGSLTYIPVRSYSRLLGAALTLLKCCAAGINEIDIPTSLDLVWRVAVGLRNSAVDDTHLSTRWGDLLETLASRLESRLAQPTTPKACNVRFPSLATPSKDHPDVSQVSHDTQPSTIHYVPQDIQVSADLGHIDFLDLNRSSSGDAKCDTQFDAWSMWWDDQFSQVNLNYMPWFPTLGLVGGSDPQFSNDAGDGIFESTGPPH</sequence>
<feature type="domain" description="Zn(2)-C6 fungal-type" evidence="6">
    <location>
        <begin position="13"/>
        <end position="49"/>
    </location>
</feature>
<feature type="region of interest" description="Disordered" evidence="5">
    <location>
        <begin position="129"/>
        <end position="166"/>
    </location>
</feature>
<dbReference type="GO" id="GO:0008270">
    <property type="term" value="F:zinc ion binding"/>
    <property type="evidence" value="ECO:0007669"/>
    <property type="project" value="InterPro"/>
</dbReference>
<evidence type="ECO:0000256" key="4">
    <source>
        <dbReference type="ARBA" id="ARBA00023242"/>
    </source>
</evidence>
<feature type="region of interest" description="Disordered" evidence="5">
    <location>
        <begin position="58"/>
        <end position="89"/>
    </location>
</feature>
<dbReference type="GeneID" id="81371897"/>
<evidence type="ECO:0000256" key="3">
    <source>
        <dbReference type="ARBA" id="ARBA00023163"/>
    </source>
</evidence>
<evidence type="ECO:0000259" key="6">
    <source>
        <dbReference type="PROSITE" id="PS50048"/>
    </source>
</evidence>
<dbReference type="Gene3D" id="4.10.240.10">
    <property type="entry name" value="Zn(2)-C6 fungal-type DNA-binding domain"/>
    <property type="match status" value="1"/>
</dbReference>
<protein>
    <recommendedName>
        <fullName evidence="6">Zn(2)-C6 fungal-type domain-containing protein</fullName>
    </recommendedName>
</protein>
<dbReference type="SMART" id="SM00066">
    <property type="entry name" value="GAL4"/>
    <property type="match status" value="1"/>
</dbReference>
<dbReference type="EMBL" id="JAPZBU010000009">
    <property type="protein sequence ID" value="KAJ5385739.1"/>
    <property type="molecule type" value="Genomic_DNA"/>
</dbReference>
<keyword evidence="2" id="KW-0238">DNA-binding</keyword>
<dbReference type="SUPFAM" id="SSF57701">
    <property type="entry name" value="Zn2/Cys6 DNA-binding domain"/>
    <property type="match status" value="1"/>
</dbReference>
<dbReference type="CDD" id="cd12148">
    <property type="entry name" value="fungal_TF_MHR"/>
    <property type="match status" value="1"/>
</dbReference>
<dbReference type="InterPro" id="IPR052780">
    <property type="entry name" value="AAA_Catabolism_Regulators"/>
</dbReference>
<dbReference type="PROSITE" id="PS50048">
    <property type="entry name" value="ZN2_CY6_FUNGAL_2"/>
    <property type="match status" value="1"/>
</dbReference>
<gene>
    <name evidence="7" type="ORF">N7509_008280</name>
</gene>
<accession>A0A9W9VMB2</accession>
<dbReference type="GO" id="GO:0005634">
    <property type="term" value="C:nucleus"/>
    <property type="evidence" value="ECO:0007669"/>
    <property type="project" value="TreeGrafter"/>
</dbReference>
<dbReference type="CDD" id="cd00067">
    <property type="entry name" value="GAL4"/>
    <property type="match status" value="1"/>
</dbReference>
<dbReference type="RefSeq" id="XP_056483537.1">
    <property type="nucleotide sequence ID" value="XM_056632917.1"/>
</dbReference>
<dbReference type="AlphaFoldDB" id="A0A9W9VMB2"/>
<evidence type="ECO:0000313" key="7">
    <source>
        <dbReference type="EMBL" id="KAJ5385739.1"/>
    </source>
</evidence>
<feature type="compositionally biased region" description="Polar residues" evidence="5">
    <location>
        <begin position="133"/>
        <end position="154"/>
    </location>
</feature>
<comment type="caution">
    <text evidence="7">The sequence shown here is derived from an EMBL/GenBank/DDBJ whole genome shotgun (WGS) entry which is preliminary data.</text>
</comment>
<reference evidence="7" key="1">
    <citation type="submission" date="2022-12" db="EMBL/GenBank/DDBJ databases">
        <authorList>
            <person name="Petersen C."/>
        </authorList>
    </citation>
    <scope>NUCLEOTIDE SEQUENCE</scope>
    <source>
        <strain evidence="7">IBT 29677</strain>
    </source>
</reference>